<evidence type="ECO:0000313" key="1">
    <source>
        <dbReference type="EMBL" id="PIS41297.1"/>
    </source>
</evidence>
<name>A0A2H0YS36_9BACT</name>
<organism evidence="1 2">
    <name type="scientific">Candidatus Kerfeldbacteria bacterium CG08_land_8_20_14_0_20_42_7</name>
    <dbReference type="NCBI Taxonomy" id="2014245"/>
    <lineage>
        <taxon>Bacteria</taxon>
        <taxon>Candidatus Kerfeldiibacteriota</taxon>
    </lineage>
</organism>
<dbReference type="Proteomes" id="UP000228711">
    <property type="component" value="Unassembled WGS sequence"/>
</dbReference>
<evidence type="ECO:0000313" key="2">
    <source>
        <dbReference type="Proteomes" id="UP000228711"/>
    </source>
</evidence>
<dbReference type="AlphaFoldDB" id="A0A2H0YS36"/>
<feature type="non-terminal residue" evidence="1">
    <location>
        <position position="305"/>
    </location>
</feature>
<reference evidence="2" key="1">
    <citation type="submission" date="2017-09" db="EMBL/GenBank/DDBJ databases">
        <title>Depth-based differentiation of microbial function through sediment-hosted aquifers and enrichment of novel symbionts in the deep terrestrial subsurface.</title>
        <authorList>
            <person name="Probst A.J."/>
            <person name="Ladd B."/>
            <person name="Jarett J.K."/>
            <person name="Geller-Mcgrath D.E."/>
            <person name="Sieber C.M.K."/>
            <person name="Emerson J.B."/>
            <person name="Anantharaman K."/>
            <person name="Thomas B.C."/>
            <person name="Malmstrom R."/>
            <person name="Stieglmeier M."/>
            <person name="Klingl A."/>
            <person name="Woyke T."/>
            <person name="Ryan C.M."/>
            <person name="Banfield J.F."/>
        </authorList>
    </citation>
    <scope>NUCLEOTIDE SEQUENCE [LARGE SCALE GENOMIC DNA]</scope>
</reference>
<protein>
    <submittedName>
        <fullName evidence="1">Uncharacterized protein</fullName>
    </submittedName>
</protein>
<proteinExistence type="predicted"/>
<comment type="caution">
    <text evidence="1">The sequence shown here is derived from an EMBL/GenBank/DDBJ whole genome shotgun (WGS) entry which is preliminary data.</text>
</comment>
<gene>
    <name evidence="1" type="ORF">COT25_03855</name>
</gene>
<sequence>MNASQPIIRLLEAYWRQPDQAPAHPQEPKVKVQMTISRLAFVYEKIRNVIDYKDEHLIRKNAIERMLKRRLYTEDKKRHFGLLLVEELIRAGYLPNNMLPERVIGELDIIIEKYLRTLLAVAPNRLTKQRRAAVNWILSICATEIEHKLVPQTKQDALVEGMYAVLRKDVDLANDISDPTERDVQVYIAIHRALIKSDWPIIRYHLLNFYLPGWLESDPRAIEYFTQNFNVLKDVIERQVNHPLGDRLFRFVKRFSVLFVILGDLLEKHGQNFQFLIHDQEEFEREIRIACAVRYKKANIRLRRS</sequence>
<dbReference type="EMBL" id="PEXV01000127">
    <property type="protein sequence ID" value="PIS41297.1"/>
    <property type="molecule type" value="Genomic_DNA"/>
</dbReference>
<accession>A0A2H0YS36</accession>